<keyword evidence="9" id="KW-0175">Coiled coil</keyword>
<evidence type="ECO:0000256" key="5">
    <source>
        <dbReference type="ARBA" id="ARBA00022741"/>
    </source>
</evidence>
<dbReference type="GO" id="GO:0000155">
    <property type="term" value="F:phosphorelay sensor kinase activity"/>
    <property type="evidence" value="ECO:0007669"/>
    <property type="project" value="InterPro"/>
</dbReference>
<evidence type="ECO:0000313" key="13">
    <source>
        <dbReference type="Proteomes" id="UP000198415"/>
    </source>
</evidence>
<reference evidence="12 13" key="1">
    <citation type="submission" date="2017-06" db="EMBL/GenBank/DDBJ databases">
        <authorList>
            <person name="Kim H.J."/>
            <person name="Triplett B.A."/>
        </authorList>
    </citation>
    <scope>NUCLEOTIDE SEQUENCE [LARGE SCALE GENOMIC DNA]</scope>
    <source>
        <strain evidence="12 13">DSM 43151</strain>
    </source>
</reference>
<dbReference type="OrthoDB" id="227596at2"/>
<comment type="catalytic activity">
    <reaction evidence="1">
        <text>ATP + protein L-histidine = ADP + protein N-phospho-L-histidine.</text>
        <dbReference type="EC" id="2.7.13.3"/>
    </reaction>
</comment>
<dbReference type="EC" id="2.7.13.3" evidence="2"/>
<evidence type="ECO:0000256" key="1">
    <source>
        <dbReference type="ARBA" id="ARBA00000085"/>
    </source>
</evidence>
<dbReference type="Gene3D" id="1.20.5.1930">
    <property type="match status" value="1"/>
</dbReference>
<keyword evidence="10" id="KW-0812">Transmembrane</keyword>
<organism evidence="12 13">
    <name type="scientific">Actinoplanes regularis</name>
    <dbReference type="NCBI Taxonomy" id="52697"/>
    <lineage>
        <taxon>Bacteria</taxon>
        <taxon>Bacillati</taxon>
        <taxon>Actinomycetota</taxon>
        <taxon>Actinomycetes</taxon>
        <taxon>Micromonosporales</taxon>
        <taxon>Micromonosporaceae</taxon>
        <taxon>Actinoplanes</taxon>
    </lineage>
</organism>
<dbReference type="GO" id="GO:0046983">
    <property type="term" value="F:protein dimerization activity"/>
    <property type="evidence" value="ECO:0007669"/>
    <property type="project" value="InterPro"/>
</dbReference>
<keyword evidence="13" id="KW-1185">Reference proteome</keyword>
<feature type="domain" description="Signal transduction histidine kinase subgroup 3 dimerisation and phosphoacceptor" evidence="11">
    <location>
        <begin position="192"/>
        <end position="256"/>
    </location>
</feature>
<dbReference type="InterPro" id="IPR050482">
    <property type="entry name" value="Sensor_HK_TwoCompSys"/>
</dbReference>
<dbReference type="AlphaFoldDB" id="A0A238ZJJ2"/>
<evidence type="ECO:0000256" key="8">
    <source>
        <dbReference type="ARBA" id="ARBA00023012"/>
    </source>
</evidence>
<dbReference type="Gene3D" id="3.30.565.10">
    <property type="entry name" value="Histidine kinase-like ATPase, C-terminal domain"/>
    <property type="match status" value="1"/>
</dbReference>
<keyword evidence="4" id="KW-0808">Transferase</keyword>
<evidence type="ECO:0000259" key="11">
    <source>
        <dbReference type="Pfam" id="PF07730"/>
    </source>
</evidence>
<keyword evidence="6 12" id="KW-0418">Kinase</keyword>
<dbReference type="GO" id="GO:0005524">
    <property type="term" value="F:ATP binding"/>
    <property type="evidence" value="ECO:0007669"/>
    <property type="project" value="UniProtKB-KW"/>
</dbReference>
<dbReference type="Pfam" id="PF07730">
    <property type="entry name" value="HisKA_3"/>
    <property type="match status" value="1"/>
</dbReference>
<evidence type="ECO:0000256" key="6">
    <source>
        <dbReference type="ARBA" id="ARBA00022777"/>
    </source>
</evidence>
<feature type="transmembrane region" description="Helical" evidence="10">
    <location>
        <begin position="143"/>
        <end position="162"/>
    </location>
</feature>
<evidence type="ECO:0000256" key="10">
    <source>
        <dbReference type="SAM" id="Phobius"/>
    </source>
</evidence>
<evidence type="ECO:0000256" key="3">
    <source>
        <dbReference type="ARBA" id="ARBA00022553"/>
    </source>
</evidence>
<dbReference type="PANTHER" id="PTHR24421">
    <property type="entry name" value="NITRATE/NITRITE SENSOR PROTEIN NARX-RELATED"/>
    <property type="match status" value="1"/>
</dbReference>
<evidence type="ECO:0000256" key="7">
    <source>
        <dbReference type="ARBA" id="ARBA00022840"/>
    </source>
</evidence>
<accession>A0A238ZJJ2</accession>
<evidence type="ECO:0000256" key="4">
    <source>
        <dbReference type="ARBA" id="ARBA00022679"/>
    </source>
</evidence>
<feature type="transmembrane region" description="Helical" evidence="10">
    <location>
        <begin position="78"/>
        <end position="106"/>
    </location>
</feature>
<dbReference type="PANTHER" id="PTHR24421:SF10">
    <property type="entry name" value="NITRATE_NITRITE SENSOR PROTEIN NARQ"/>
    <property type="match status" value="1"/>
</dbReference>
<gene>
    <name evidence="12" type="ORF">SAMN06264365_10683</name>
</gene>
<dbReference type="RefSeq" id="WP_089294299.1">
    <property type="nucleotide sequence ID" value="NZ_BOMU01000054.1"/>
</dbReference>
<keyword evidence="3" id="KW-0597">Phosphoprotein</keyword>
<keyword evidence="10" id="KW-0472">Membrane</keyword>
<dbReference type="InterPro" id="IPR036890">
    <property type="entry name" value="HATPase_C_sf"/>
</dbReference>
<evidence type="ECO:0000256" key="2">
    <source>
        <dbReference type="ARBA" id="ARBA00012438"/>
    </source>
</evidence>
<dbReference type="InterPro" id="IPR011712">
    <property type="entry name" value="Sig_transdc_His_kin_sub3_dim/P"/>
</dbReference>
<sequence>MTGPVAGDRPGRWEERVTAALGARAFDLTAIAASGFGALLLAAEAEASGRISGDATFGSLLLAGAASLALWWRRAHPVAVAVLLVPVAVVTDFASVAVLIALYTLITRRRGRVIPVVLVLHLLAGVAYSLIRPDPDLSAALELVLSAAILTATVAVAVAMRARRDLVEVLRERAARAEEEARIRAERLRAEERERIAREMHDALAHRISLVSLHAGALVIRPDLTPEEVDKAARTIRDSAHQALEDLREILGVLRAGPRDPGDRLRPQPDLEHVGDLIADARAAGVPVEFTDDAGGVPPGAAVGRTVYRLVQEGLTNAGKHACGTTVRVTLSRLDTGTLHVLVTNPLPEQPAPVAAPPGAGAGLVGLGERVDLVGGRFQHGIHRAEDGVLTFRLEAWLPWAS</sequence>
<evidence type="ECO:0000256" key="9">
    <source>
        <dbReference type="SAM" id="Coils"/>
    </source>
</evidence>
<dbReference type="SUPFAM" id="SSF55874">
    <property type="entry name" value="ATPase domain of HSP90 chaperone/DNA topoisomerase II/histidine kinase"/>
    <property type="match status" value="1"/>
</dbReference>
<evidence type="ECO:0000313" key="12">
    <source>
        <dbReference type="EMBL" id="SNR83527.1"/>
    </source>
</evidence>
<dbReference type="Proteomes" id="UP000198415">
    <property type="component" value="Unassembled WGS sequence"/>
</dbReference>
<keyword evidence="10" id="KW-1133">Transmembrane helix</keyword>
<dbReference type="GO" id="GO:0016020">
    <property type="term" value="C:membrane"/>
    <property type="evidence" value="ECO:0007669"/>
    <property type="project" value="InterPro"/>
</dbReference>
<keyword evidence="5" id="KW-0547">Nucleotide-binding</keyword>
<dbReference type="EMBL" id="FZNR01000006">
    <property type="protein sequence ID" value="SNR83527.1"/>
    <property type="molecule type" value="Genomic_DNA"/>
</dbReference>
<feature type="coiled-coil region" evidence="9">
    <location>
        <begin position="160"/>
        <end position="195"/>
    </location>
</feature>
<feature type="transmembrane region" description="Helical" evidence="10">
    <location>
        <begin position="55"/>
        <end position="72"/>
    </location>
</feature>
<name>A0A238ZJJ2_9ACTN</name>
<feature type="transmembrane region" description="Helical" evidence="10">
    <location>
        <begin position="20"/>
        <end position="43"/>
    </location>
</feature>
<proteinExistence type="predicted"/>
<feature type="transmembrane region" description="Helical" evidence="10">
    <location>
        <begin position="113"/>
        <end position="131"/>
    </location>
</feature>
<protein>
    <recommendedName>
        <fullName evidence="2">histidine kinase</fullName>
        <ecNumber evidence="2">2.7.13.3</ecNumber>
    </recommendedName>
</protein>
<keyword evidence="7" id="KW-0067">ATP-binding</keyword>
<keyword evidence="8" id="KW-0902">Two-component regulatory system</keyword>